<sequence>MCFQKHFYPPEEEALIDHRAAISQEELNEELRKDAKAAFAAYQGDMENGGVLIGQSIGIINKLETVSDIITTIVKDAEKSLKTAIKYVQ</sequence>
<dbReference type="EMBL" id="LAZR01003522">
    <property type="protein sequence ID" value="KKN17414.1"/>
    <property type="molecule type" value="Genomic_DNA"/>
</dbReference>
<dbReference type="InterPro" id="IPR013785">
    <property type="entry name" value="Aldolase_TIM"/>
</dbReference>
<evidence type="ECO:0008006" key="2">
    <source>
        <dbReference type="Google" id="ProtNLM"/>
    </source>
</evidence>
<accession>A0A0F9NHH0</accession>
<dbReference type="AlphaFoldDB" id="A0A0F9NHH0"/>
<name>A0A0F9NHH0_9ZZZZ</name>
<gene>
    <name evidence="1" type="ORF">LCGC14_0966040</name>
</gene>
<proteinExistence type="predicted"/>
<protein>
    <recommendedName>
        <fullName evidence="2">Nitronate monooxygenase domain-containing protein</fullName>
    </recommendedName>
</protein>
<comment type="caution">
    <text evidence="1">The sequence shown here is derived from an EMBL/GenBank/DDBJ whole genome shotgun (WGS) entry which is preliminary data.</text>
</comment>
<dbReference type="Gene3D" id="3.20.20.70">
    <property type="entry name" value="Aldolase class I"/>
    <property type="match status" value="1"/>
</dbReference>
<reference evidence="1" key="1">
    <citation type="journal article" date="2015" name="Nature">
        <title>Complex archaea that bridge the gap between prokaryotes and eukaryotes.</title>
        <authorList>
            <person name="Spang A."/>
            <person name="Saw J.H."/>
            <person name="Jorgensen S.L."/>
            <person name="Zaremba-Niedzwiedzka K."/>
            <person name="Martijn J."/>
            <person name="Lind A.E."/>
            <person name="van Eijk R."/>
            <person name="Schleper C."/>
            <person name="Guy L."/>
            <person name="Ettema T.J."/>
        </authorList>
    </citation>
    <scope>NUCLEOTIDE SEQUENCE</scope>
</reference>
<evidence type="ECO:0000313" key="1">
    <source>
        <dbReference type="EMBL" id="KKN17414.1"/>
    </source>
</evidence>
<organism evidence="1">
    <name type="scientific">marine sediment metagenome</name>
    <dbReference type="NCBI Taxonomy" id="412755"/>
    <lineage>
        <taxon>unclassified sequences</taxon>
        <taxon>metagenomes</taxon>
        <taxon>ecological metagenomes</taxon>
    </lineage>
</organism>